<organism evidence="2 3">
    <name type="scientific">Lepidopterella palustris CBS 459.81</name>
    <dbReference type="NCBI Taxonomy" id="1314670"/>
    <lineage>
        <taxon>Eukaryota</taxon>
        <taxon>Fungi</taxon>
        <taxon>Dikarya</taxon>
        <taxon>Ascomycota</taxon>
        <taxon>Pezizomycotina</taxon>
        <taxon>Dothideomycetes</taxon>
        <taxon>Pleosporomycetidae</taxon>
        <taxon>Mytilinidiales</taxon>
        <taxon>Argynnaceae</taxon>
        <taxon>Lepidopterella</taxon>
    </lineage>
</organism>
<feature type="region of interest" description="Disordered" evidence="1">
    <location>
        <begin position="138"/>
        <end position="162"/>
    </location>
</feature>
<dbReference type="AlphaFoldDB" id="A0A8E2J7K1"/>
<name>A0A8E2J7K1_9PEZI</name>
<evidence type="ECO:0000313" key="2">
    <source>
        <dbReference type="EMBL" id="OCK72704.1"/>
    </source>
</evidence>
<protein>
    <submittedName>
        <fullName evidence="2">Uncharacterized protein</fullName>
    </submittedName>
</protein>
<sequence length="162" mass="17795">MLGGISRQVYRRHGRHIGATQQLALGLCAQVDPGVSELGHRAGVTFRRVAGLEGWRLTNAPGTQQTGQQNKFFTSFGLRVWLRVMSSRKPTQIQHHTQQLIIVQNSKNSAVPAAAIQDRKMHPISSSYRAMSLLEIDDPSRPPASAEAAMRRGCASLGDRPM</sequence>
<proteinExistence type="predicted"/>
<accession>A0A8E2J7K1</accession>
<gene>
    <name evidence="2" type="ORF">K432DRAFT_411982</name>
</gene>
<keyword evidence="3" id="KW-1185">Reference proteome</keyword>
<evidence type="ECO:0000313" key="3">
    <source>
        <dbReference type="Proteomes" id="UP000250266"/>
    </source>
</evidence>
<reference evidence="2 3" key="1">
    <citation type="journal article" date="2016" name="Nat. Commun.">
        <title>Ectomycorrhizal ecology is imprinted in the genome of the dominant symbiotic fungus Cenococcum geophilum.</title>
        <authorList>
            <consortium name="DOE Joint Genome Institute"/>
            <person name="Peter M."/>
            <person name="Kohler A."/>
            <person name="Ohm R.A."/>
            <person name="Kuo A."/>
            <person name="Krutzmann J."/>
            <person name="Morin E."/>
            <person name="Arend M."/>
            <person name="Barry K.W."/>
            <person name="Binder M."/>
            <person name="Choi C."/>
            <person name="Clum A."/>
            <person name="Copeland A."/>
            <person name="Grisel N."/>
            <person name="Haridas S."/>
            <person name="Kipfer T."/>
            <person name="LaButti K."/>
            <person name="Lindquist E."/>
            <person name="Lipzen A."/>
            <person name="Maire R."/>
            <person name="Meier B."/>
            <person name="Mihaltcheva S."/>
            <person name="Molinier V."/>
            <person name="Murat C."/>
            <person name="Poggeler S."/>
            <person name="Quandt C.A."/>
            <person name="Sperisen C."/>
            <person name="Tritt A."/>
            <person name="Tisserant E."/>
            <person name="Crous P.W."/>
            <person name="Henrissat B."/>
            <person name="Nehls U."/>
            <person name="Egli S."/>
            <person name="Spatafora J.W."/>
            <person name="Grigoriev I.V."/>
            <person name="Martin F.M."/>
        </authorList>
    </citation>
    <scope>NUCLEOTIDE SEQUENCE [LARGE SCALE GENOMIC DNA]</scope>
    <source>
        <strain evidence="2 3">CBS 459.81</strain>
    </source>
</reference>
<dbReference type="Proteomes" id="UP000250266">
    <property type="component" value="Unassembled WGS sequence"/>
</dbReference>
<dbReference type="EMBL" id="KV747190">
    <property type="protein sequence ID" value="OCK72704.1"/>
    <property type="molecule type" value="Genomic_DNA"/>
</dbReference>
<evidence type="ECO:0000256" key="1">
    <source>
        <dbReference type="SAM" id="MobiDB-lite"/>
    </source>
</evidence>